<feature type="region of interest" description="Disordered" evidence="6">
    <location>
        <begin position="542"/>
        <end position="566"/>
    </location>
</feature>
<feature type="region of interest" description="Disordered" evidence="6">
    <location>
        <begin position="653"/>
        <end position="700"/>
    </location>
</feature>
<keyword evidence="2" id="KW-0732">Signal</keyword>
<dbReference type="InterPro" id="IPR006558">
    <property type="entry name" value="LamG-like"/>
</dbReference>
<dbReference type="SMART" id="SM00560">
    <property type="entry name" value="LamGL"/>
    <property type="match status" value="1"/>
</dbReference>
<feature type="compositionally biased region" description="Gly residues" evidence="6">
    <location>
        <begin position="680"/>
        <end position="694"/>
    </location>
</feature>
<feature type="domain" description="Fibronectin type-III" evidence="7">
    <location>
        <begin position="796"/>
        <end position="892"/>
    </location>
</feature>
<feature type="domain" description="Fibronectin type-III" evidence="7">
    <location>
        <begin position="1376"/>
        <end position="1465"/>
    </location>
</feature>
<dbReference type="Gene3D" id="2.60.40.10">
    <property type="entry name" value="Immunoglobulins"/>
    <property type="match status" value="25"/>
</dbReference>
<feature type="compositionally biased region" description="Gly residues" evidence="6">
    <location>
        <begin position="653"/>
        <end position="670"/>
    </location>
</feature>
<keyword evidence="3" id="KW-0677">Repeat</keyword>
<dbReference type="PANTHER" id="PTHR13817:SF73">
    <property type="entry name" value="FIBRONECTIN TYPE-III DOMAIN-CONTAINING PROTEIN"/>
    <property type="match status" value="1"/>
</dbReference>
<dbReference type="CDD" id="cd00110">
    <property type="entry name" value="LamG"/>
    <property type="match status" value="1"/>
</dbReference>
<feature type="domain" description="Fibronectin type-III" evidence="7">
    <location>
        <begin position="306"/>
        <end position="401"/>
    </location>
</feature>
<dbReference type="InterPro" id="IPR050964">
    <property type="entry name" value="Striated_Muscle_Regulatory"/>
</dbReference>
<accession>A0A6J7BIT2</accession>
<dbReference type="SUPFAM" id="SSF49265">
    <property type="entry name" value="Fibronectin type III"/>
    <property type="match status" value="14"/>
</dbReference>
<gene>
    <name evidence="8" type="ORF">UFOPK3266_01051</name>
</gene>
<dbReference type="PROSITE" id="PS50853">
    <property type="entry name" value="FN3"/>
    <property type="match status" value="20"/>
</dbReference>
<sequence>MNLRIRSAVIAVGALFLSLFVGVSTPTPAAAAACIIGSSASCPGASAQAIKDATGTNTDGVYWIYVNSVATQVYSIMNSAMDGGGWMLAMKGANTGNTFGYSANYWTTANTLNPSLTRRNDVNNEDAKFDVFNYTRASKVLAVFPDASTGGAIPSQSYGYTWEEDMPTPSNTTAYSGRPAQGDYTGKTLRELFNGGEKIFIRDAYATTPYRPAGVGVFSGQTDVRFFGYNYVSDANNNRARFGFGWNENGGGLYPVGNSGSNDVTGGIGLDSRAWSAGDAVSCCQNQTGVNRQMKFELYIKAFNTTPRQVQNLTAQPSDQQVAVTWNPPLDTGGYNIDTYTVEVSTNNETWTALADVPGSASGTVATGLTNSQRYYFRVTPVNLVGPGASATVSAIPSLPPTTPLNVRAVSSSFPNDCAVTLTSALTNTISKAADGDCVVTFTGVGSTSWLPPEGVSSVEVLVVAGGGGGGSDMGGGGGAGGLVYYGSESPRAGLRYPVSGATTITVGGGGNGAPAGTGQVRGTNGSNSVFGGITAIGGGGGASTHNNSNSPAGAGGSGGGASGGGGGNGGALGAGTAGQGNAGSAAGGTWYPGGGGGAGGAGANNPGRGGVGLQYSITGTPTYFAGGGGGSGYSTDGGNGGAGGGGGGAVGVTTGGSGLNPGSPGGGGSQNSQTNYPGGNAGANTGGGGGGGSHFTTNNKGGNGGSGVVVLKYASVPSAGAAVYFDLPASDGGQPITQYIVTASDGHSGTGTHSPVYVPGLVAGQGYTFTMVSVNPAGTSPISNRTNQVWPVVRSIGAPKNVVAISGSQQVTLSWSPPDTSTVTVGDYLVQYKTSTGEWQEWLRSASTDTSTVITGLTDGLTYIFKVASWGEVDTDTAISTWVTSNAVIPATPFAGSFGTPVPTADGFTVPINNLDTRLTWDGTVTNGGTLSVKGPIGAWPADLTPYSRYKASDYNAPSRTWYDSSGNDRNILPNAVRGSPTVESTTAGTNGTTKVFTTVKGTTADGIKLGNPQLNNWTLFHVARYQGTNNGRIFTSESADLFSGFYGGNSGISYHNGWITGNTNLHSNNWVASTDYFNGYRSNGFMRGSTTGGITYLPPMTINYGASTEYSDFQVAEVITFDRLLTTAEMARVEDYLATVYGISGYTTVSSSSSDTPTVIVSGIPAGVTSTGTLNVGSAVPGILNNTFTFTSSATASIASAPRFITASTSGSNARIMWKAPTKPGGVITSYTATAQGQGNSCTWTSGPLECTITGLGNQLDTVTVTATNATGTSVASPYVVVGTYVPTFGTPVPTPQGFTVPISNYITTWQGFPITWASSVNASGTSVISAGGLLTITRVMGGESSTAVVTATHASPGTRVSSSSIAATASTAIPTVPQSVAVTSAANQATVTWATPDIPGGPITSYTVTSGRTGNICTWTTGTLRCTVTGLIEQIDTFTVVATNAQGTSVASAPVTAGTYIATYGTPVPSPEGFSVPITNYTVIDNAVDLTWSSSATNSGVTRIDNAQTIATWPLESSTATTFGSVQTKATEWGWTVTDRTTTGAFTSNGTAISDDGTRIAAIDYNNGGVKISSDSGATWSFALAAGSGYWADVAMSGSGQRILVVGQSRSSGPTAKMSNDFGATWSTLTTSCSVWQGAAMSTDGTHIVIGCGNGGTVAISSDAGSTWSYFNPPVNWASWVAMSSDGTKIAVATGQSGGNRAGPIYTSTDSGATFTTQYGSGNHYWNNIAISDDGTRLAASSYDAGLYTSSDSGVTWTQRTGTPTGATAMSASADGSVIVMSQNGSYIYTSTNYGVTFTQQTSYGAKAWATYGGVTLTRDGTKFVATANESGHIYTATANAAVYVTGKVGTALQFNGTSYIAATSPITRSFSSSFWIKTTQTGCGTGQWYQGCGIIDARTSGNDFGVALLGNSIGFGLGSGDVTAVSYKAINDGTWHHVAVTWDAITGAMKVFIDGNLDGSATGPTAARNTATTIYIGKGANYTGLNGALDEIRLYNGVLTQAQVTASMGETPAALVPTLVVTRVMGGESSTASVSITNGSVGGYHTGVAPITVTASTDTPTVPLLLTASAPDTSTITIGWSQPDVPGGRITSYTVTSSPDNRTCTWTTGTKSCTFTGLSDRYYTFSVTATNAVGTSVAATIGAGKYEPIFGAASPTVVGYSVPLLNYDPRLSYTGSATNGGTVAITGTSTFPAGITPYMRFEANNYDPTAKIWYDTSGSGRNVPAGNIGGSPTLVTATANTNGSQKTFPVVQGTTSTYIRFGNPSFSTGNWTFFTMARYTGGSRGRIFDAEGQNWLDGFYSGTSGVAHHNSWIASGNRHGDNWVLSASYRNTYRSNGVTRGTSGGDANFYPMAVNYVREQSDYQIAEVLIFNRELSPNEVSQVEDYLAKRYGLIDYPMATAGAALETATVTVTGLIGGTTSTTTISATSGVASVRNGSGTFTATASRSRPTVPRNIAVVPQDGGMTISWDSPAVWGGIITDYTVTGQRTGSTCHWTNGPLNCVILGLTNGVAETFTVTATNITGTSDTSTSVSGIPQKRPGIPTINSLTGVQGVTRPDMYTDGLVQWISPSAYTGSGTQIVDSKGGSNVTLGNSPTFSAAEPAYFTLNGSNQYILNNTGLSSQLAMSGGTRSNTISTFLWVYPTAANGVILAELGQSSINAGWHDSHIEIVGGTMKFRVWNGAVITSTIATPLNNWYYVGYVYDQATSTLTAYINGQVAVTSSGYSRQSPYNNGGADQYYAVGSTEGTSMGAGNYMAMRFGGLYVYKNALTLAQIQQNMEATSGGFTTPLTTPSVEIAFTPPSDNGGGTITSYVATSSGGQTASSATSPVTVKGLTNGVEYTFTLRAVNAAGPGAAASTTTPFVPKAAPSVPAAPTGTLGDGKIFLVWSAPDANGDPITDYDIQFSTNSGTSWTTYADGVSASTSAEVSGLTNGTNYLFRIRVKNAQGASAYSQASSPYSPASLPSVPNAPVGIASGTSVYLTWSAPASNGAAITDYLVQSSANNGSTWSTFADGTSAATGATVTGLSAGSGYIFRVAAVNGVGSSAYSSSSLSTSLGTPPNPPIDVVGTASSGQVALSWSTPTPTFGGLKDSTGTCATTVSNSAGVSLTLEGSECVLKFTNSASTTWTVPGGVGAVILRVDGASAGYGGNDGRGYGSGGPAGRVSGILPIAPGSQVVVAVGTAGANGVGCVAGWGGGTGGTNALGYNGGKGGNAANYGCSGGGGGGGGASVIRIASNNIVAGGAGAGAGGNNCFNPTAAQNGQISGDTLTANAGGDGGFTPAADGGGAGGGGGGANGGAGGIMYNPCGEVQGLGGVMGTNSDGGNTSLTVETYTPDTNANGVIIIKYASTAVGSAAPIDDYLIQYSTNSGSSWSTFTDGVSSATNATVNGLLNGTSYIFRVASRNGQGTSVYSPATSAYTPRGGPTSPTISSITAGNGLVMINLTAPISDGGNPITRYTVTSSPGGATCIWTSGPQNCSIAGLTNGTTYTFTATATTAIGTSPASAAATSKPRTLAGTPTNVTVSTAPAQATITWNAPSANGGDSITAYTAMASPGGQNCVWSSGPLTCTITGLTNGVSYIFTVVATNSAGSSPASTPSNPAMPVAAPGAPTALTATVGSASAFLTWGASASNGLTLTDYEVQFSTDSGTSWTTFADGTGVTTAATVTGLTNGNTYNFRVRGVNLLGGGTWSAPSSGATPATIPGTPTSVSYSATNAQATVTFTAPANGGAAISRYQYSINGGASWINLSGTTSPLTIAGLTNGVTYSVMLRAVNSQGGGAPTAAANVTPISAPDAPVILSTVAENQKITVAYTAPNDNGGAAITAYTYRVNSGSWTATPSSPIVLSSLTNGSTYVIEIRATNSAGSGTAASVTSVPFTTPGTPTITGVTPSSASLSVAFTAGSNGGSALLGYEYSIDGGTNWVRTSSTASPLTIAGLVNGTSYTVKLHAINLAGIGGNATSSAATPRTVPGTPQITSVTPGSGTITLAFTASDGGSPITFFKYRTRSSVQTGVASCAASYDTLTWNAWPGTWTSVATPVSTVTISVAGTNCYDTQVKATNAAGDSAESRASGKPLTLPSAPAITSVIPGNARAIVNFTEPTDNGGSALTKYQYQVNSGTWVDLTTGGDFTLGTSTRFVITGLTNGSAASVVLRAVNTTGASASSSAVSATPATVPDMPAASNLVPLDGGFRVEFTPAGNGGSAITAYEYQITPTSTNIAGAWIRATWASGTVFTIAGLTNGDSYYVDIRAVNAIGASAKLEGPSSSPGSAPAAPSIASVITSDSKISIVVAAGNNGGYPITEFSYSLNGGTTWTTPTPNPVANPIVVTGLTNGTTYQVRVRTHNTMGDSDPSAVTATTPSTAPAAPSITAITPTDSTLSVAFTAPSNTGGATITTYEYSIDGGTLWSTRASGTIASPLVITGVRNGAAYAIKIRAVNAIASGTASSATTAIPQVPGAGKPTNVAVSPLNGAVLVSWRAPVGWVGGPITSYRVNATPGSASCTWTTGASSCEVSGLTNGVTYSFTVTSVGAGGDIDFANAASTVTPRSSATAPVDVSALAGGGEASVSWNAPTDTGGSAITDYLIQFSSDAGTTWTTFVDGTSTDASTTVTGLNPATAYVFRVAAVNPSGTSPYSTATTAITTFALGPDLALVPVSRTGDGFTFQLSLVGSGSVADYSISTTGGTVVRDGLNFTVRGMSPGATSTIALTAARSGYSTSRATITGTALLAGTAPSLSAVTNTENGFTFTIASYGASGTSYTYLVNGPGSVVDDGSGTIRVVGLAPGESAIVTVRANRYGYVTTSANATGAVLRPGVPPTLSTAIGGRRSYSFVILDWVSTATYTLTATNSAVAVLETSTVGTEVTAKVTVSNLGYVASARTTVLIQRTGYADASLDIVGTSNGASSDATLSALALTTGAVDGFTPATPNYTVNVPYATTSIQVRPTKNETDAVIRYKVGTNSLAELSSGALSPSLALSVGSNTITIQVTAASGAVNTYLVRVVRAPSSNALLAGMTTTAGSIGAFNTEVLTYVANVTYDSATVTVTPTLSDSNATMQVRINGGTYSAVTNATASSALALQVGNNTIQIVVTAQDGNTTQTYTLTVARGGPTKAQLTALAVSPGAIGTFNSATLNYEVNLPAGTSSITITPTVSSGAFVRVNGADATTGVATAPIALSPGTTTIAILVTSSDLTVTTPYQVRITLDSIPARTSLTRRSVGAVSGVGFTTQPQVAIVDSAAQTVLLGAYNITARIASGDGGSLIGTTTASTTRGVAVFSGLGIRGLAGTSYVIAYEVDGLIADTQTVTVTAGAPTKLAFVQNASGAQNAVAFTGQPRVSIQDALGNVVTTASDPITVAITAGVGGTLFGSTSQVAASGLSTFAGLGMRGVAGRTYTLTYSSGSLTSVTETITVTPGVAQGLSITRASAGLVSGDPFATQPQVSIVDSGGNIVTSATGIIQIALTGTNGATLAGTVTASLVSGTATFNDLALTGPGNINYTLTYTTSGFAATTESVRLASGAAHHIALTRSAAGFYNGSAFATQPQVTIYDRTNNVIPTFTGNMVATVSSGGSLVGSTTVAAVAGVANFSNLGITGTAGTTYVVTFTTGAITPVTQSLAVEAGAGLTPTTGIVTSTPDGFTFQITNFTNLFRWDLRISAGTVNANLGLSPTGLVTVTGVPTGANATVTLATSRSGYQPGTASVLGSALQPAIRAAFGTLIQTATGFKAQILNYDSSYNWSVSASNGATATVSSAGMVTVTGLAAGATSVATVSSSRASYATISSQVSGASAGTGGTIPTDVSANLATGKTIAPVCGGANSTLEGVANLNDLRSSTKYLCFLTADRSNTSYTRNSAGFVVTGMTNSIVTGIQFTSGDADISRDPMVFSLYGCNADGSVCKTLVTNGRTGLGETRNTAGSTQSFRNTAGYASIMVLFGSLRNTWTDAMQLAEITLTGAASQASALVPAFGALTSTASGYDVTITNFDDRLNWTGTAPTGVGVSVSSTGIARITGIRPGETATVSISSAGVDRATGTASITGGSLLGALMPVLGSATSTSDGFTATITNYTSTYVWSAAVDTGTASITPVTSTTATLRVAGQASGGSVFTRVTTTRSGYADGIAYIRSTTNNPGLMPLFGASVQTLNGFRVQLTNYDPVYNWAVSTTAGIATISATGLVTVAGMSAGATAIVSVTSSREGYFDVVGTTKGFAAVGAAVTPQFGFTKSTSTGFTVQITNFDTGFAWTGVGTNGETVTIGATGLVTVTGVATQSNSNVTISVSKSGYVTGSAQVSATAVPEQAQSLSGSDITILIPISATASVSDVTVKIDIPVDAAPASTVFNTGAVGTESVDAGLRTVTIDASNGGSSVTTLNEPIAITLPASSVTGVPVYSPDGVTFIEIPQLTSLLLPDGQSMGYHRYSDGSIVIISRIL</sequence>
<dbReference type="InterPro" id="IPR013783">
    <property type="entry name" value="Ig-like_fold"/>
</dbReference>
<organism evidence="8">
    <name type="scientific">freshwater metagenome</name>
    <dbReference type="NCBI Taxonomy" id="449393"/>
    <lineage>
        <taxon>unclassified sequences</taxon>
        <taxon>metagenomes</taxon>
        <taxon>ecological metagenomes</taxon>
    </lineage>
</organism>
<evidence type="ECO:0000256" key="3">
    <source>
        <dbReference type="ARBA" id="ARBA00022737"/>
    </source>
</evidence>
<feature type="domain" description="Fibronectin type-III" evidence="7">
    <location>
        <begin position="3329"/>
        <end position="3428"/>
    </location>
</feature>
<feature type="domain" description="Fibronectin type-III" evidence="7">
    <location>
        <begin position="2872"/>
        <end position="2967"/>
    </location>
</feature>
<dbReference type="CDD" id="cd15482">
    <property type="entry name" value="Sialidase_non-viral"/>
    <property type="match status" value="2"/>
</dbReference>
<feature type="domain" description="Fibronectin type-III" evidence="7">
    <location>
        <begin position="4083"/>
        <end position="4182"/>
    </location>
</feature>
<dbReference type="InterPro" id="IPR036116">
    <property type="entry name" value="FN3_sf"/>
</dbReference>
<dbReference type="InterPro" id="IPR003961">
    <property type="entry name" value="FN3_dom"/>
</dbReference>
<dbReference type="GO" id="GO:0042995">
    <property type="term" value="C:cell projection"/>
    <property type="evidence" value="ECO:0007669"/>
    <property type="project" value="UniProtKB-SubCell"/>
</dbReference>
<keyword evidence="4" id="KW-1015">Disulfide bond</keyword>
<feature type="domain" description="Fibronectin type-III" evidence="7">
    <location>
        <begin position="3708"/>
        <end position="3800"/>
    </location>
</feature>
<feature type="domain" description="Fibronectin type-III" evidence="7">
    <location>
        <begin position="3523"/>
        <end position="3611"/>
    </location>
</feature>
<dbReference type="InterPro" id="IPR025883">
    <property type="entry name" value="Cadherin-like_domain"/>
</dbReference>
<evidence type="ECO:0000256" key="6">
    <source>
        <dbReference type="SAM" id="MobiDB-lite"/>
    </source>
</evidence>
<dbReference type="SUPFAM" id="SSF49899">
    <property type="entry name" value="Concanavalin A-like lectins/glucanases"/>
    <property type="match status" value="2"/>
</dbReference>
<feature type="domain" description="Fibronectin type-III" evidence="7">
    <location>
        <begin position="2066"/>
        <end position="2153"/>
    </location>
</feature>
<evidence type="ECO:0000256" key="5">
    <source>
        <dbReference type="ARBA" id="ARBA00023273"/>
    </source>
</evidence>
<feature type="compositionally biased region" description="Gly residues" evidence="6">
    <location>
        <begin position="554"/>
        <end position="566"/>
    </location>
</feature>
<feature type="domain" description="Fibronectin type-III" evidence="7">
    <location>
        <begin position="4276"/>
        <end position="4370"/>
    </location>
</feature>
<dbReference type="Pfam" id="PF12733">
    <property type="entry name" value="Cadherin-like"/>
    <property type="match status" value="3"/>
</dbReference>
<dbReference type="Pfam" id="PF13385">
    <property type="entry name" value="Laminin_G_3"/>
    <property type="match status" value="2"/>
</dbReference>
<reference evidence="8" key="1">
    <citation type="submission" date="2020-05" db="EMBL/GenBank/DDBJ databases">
        <authorList>
            <person name="Chiriac C."/>
            <person name="Salcher M."/>
            <person name="Ghai R."/>
            <person name="Kavagutti S V."/>
        </authorList>
    </citation>
    <scope>NUCLEOTIDE SEQUENCE</scope>
</reference>
<dbReference type="Gene3D" id="2.60.120.200">
    <property type="match status" value="2"/>
</dbReference>
<feature type="domain" description="Fibronectin type-III" evidence="7">
    <location>
        <begin position="4555"/>
        <end position="4650"/>
    </location>
</feature>
<name>A0A6J7BIT2_9ZZZZ</name>
<feature type="domain" description="Fibronectin type-III" evidence="7">
    <location>
        <begin position="2453"/>
        <end position="2544"/>
    </location>
</feature>
<feature type="region of interest" description="Disordered" evidence="6">
    <location>
        <begin position="4350"/>
        <end position="4371"/>
    </location>
</feature>
<dbReference type="CDD" id="cd00063">
    <property type="entry name" value="FN3"/>
    <property type="match status" value="17"/>
</dbReference>
<feature type="domain" description="Fibronectin type-III" evidence="7">
    <location>
        <begin position="3429"/>
        <end position="3522"/>
    </location>
</feature>
<feature type="domain" description="Fibronectin type-III" evidence="7">
    <location>
        <begin position="4465"/>
        <end position="4553"/>
    </location>
</feature>
<keyword evidence="5" id="KW-0966">Cell projection</keyword>
<feature type="compositionally biased region" description="Low complexity" evidence="6">
    <location>
        <begin position="4357"/>
        <end position="4371"/>
    </location>
</feature>
<evidence type="ECO:0000256" key="4">
    <source>
        <dbReference type="ARBA" id="ARBA00023157"/>
    </source>
</evidence>
<evidence type="ECO:0000313" key="8">
    <source>
        <dbReference type="EMBL" id="CAB4844138.1"/>
    </source>
</evidence>
<dbReference type="SUPFAM" id="SSF50939">
    <property type="entry name" value="Sialidases"/>
    <property type="match status" value="2"/>
</dbReference>
<dbReference type="SMART" id="SM00060">
    <property type="entry name" value="FN3"/>
    <property type="match status" value="24"/>
</dbReference>
<feature type="domain" description="Fibronectin type-III" evidence="7">
    <location>
        <begin position="3612"/>
        <end position="3707"/>
    </location>
</feature>
<dbReference type="InterPro" id="IPR013320">
    <property type="entry name" value="ConA-like_dom_sf"/>
</dbReference>
<feature type="region of interest" description="Disordered" evidence="6">
    <location>
        <begin position="508"/>
        <end position="527"/>
    </location>
</feature>
<dbReference type="PROSITE" id="PS51257">
    <property type="entry name" value="PROKAR_LIPOPROTEIN"/>
    <property type="match status" value="1"/>
</dbReference>
<comment type="subcellular location">
    <subcellularLocation>
        <location evidence="1">Cell projection</location>
    </subcellularLocation>
</comment>
<feature type="domain" description="Fibronectin type-III" evidence="7">
    <location>
        <begin position="1200"/>
        <end position="1289"/>
    </location>
</feature>
<protein>
    <submittedName>
        <fullName evidence="8">Unannotated protein</fullName>
    </submittedName>
</protein>
<feature type="domain" description="Fibronectin type-III" evidence="7">
    <location>
        <begin position="4371"/>
        <end position="4463"/>
    </location>
</feature>
<dbReference type="InterPro" id="IPR036278">
    <property type="entry name" value="Sialidase_sf"/>
</dbReference>
<dbReference type="InterPro" id="IPR001791">
    <property type="entry name" value="Laminin_G"/>
</dbReference>
<evidence type="ECO:0000259" key="7">
    <source>
        <dbReference type="PROSITE" id="PS50853"/>
    </source>
</evidence>
<dbReference type="EMBL" id="CAFBAA010000026">
    <property type="protein sequence ID" value="CAB4844138.1"/>
    <property type="molecule type" value="Genomic_DNA"/>
</dbReference>
<evidence type="ECO:0000256" key="1">
    <source>
        <dbReference type="ARBA" id="ARBA00004316"/>
    </source>
</evidence>
<feature type="domain" description="Fibronectin type-III" evidence="7">
    <location>
        <begin position="3885"/>
        <end position="3977"/>
    </location>
</feature>
<feature type="domain" description="Fibronectin type-III" evidence="7">
    <location>
        <begin position="2785"/>
        <end position="2871"/>
    </location>
</feature>
<dbReference type="Pfam" id="PF00041">
    <property type="entry name" value="fn3"/>
    <property type="match status" value="13"/>
</dbReference>
<feature type="domain" description="Fibronectin type-III" evidence="7">
    <location>
        <begin position="2968"/>
        <end position="3066"/>
    </location>
</feature>
<dbReference type="PANTHER" id="PTHR13817">
    <property type="entry name" value="TITIN"/>
    <property type="match status" value="1"/>
</dbReference>
<evidence type="ECO:0000256" key="2">
    <source>
        <dbReference type="ARBA" id="ARBA00022729"/>
    </source>
</evidence>
<proteinExistence type="predicted"/>